<dbReference type="GO" id="GO:0005524">
    <property type="term" value="F:ATP binding"/>
    <property type="evidence" value="ECO:0007669"/>
    <property type="project" value="UniProtKB-UniRule"/>
</dbReference>
<protein>
    <recommendedName>
        <fullName evidence="1">non-specific serine/threonine protein kinase</fullName>
        <ecNumber evidence="1">2.7.11.1</ecNumber>
    </recommendedName>
</protein>
<sequence>MTSTNTTTGGSSASGGGGTLPNPLSNSGGWKNSIKPNQYSTNHQTLLSPSRKQSMLKKPFEILSSVSSNYNTDDETSDCDDNSDITSKKSVQNNNHIDFSRIIDESNKNNNNNVNSNQCSNSSSNSNNTSPNINGSGRDTFKLSKQNSLKNFDNLTQDQEILVKIWLPMEYTGTLYKVRKFSGGKSTMEILNILNSQLAPFYQSPKNKLFLNNEDKPIPPHVTLKKLNLSKTDVIYIRREPEYEISAPGYPNKGTLVLDKDIKVVEILQKIELWLFDKVDDGRPHANSSGSNGVQADYTTDIIDEVHKEHDDNGFVSNYNLLKKLSLPNSRKSSKLNRGYYLRLFDQKQLNNYGIKIKDTLIFKKKVLNRGLGVDDAEGGIELLVVYSPLSMYPTPSELNINHDSEEQQQSSNTSTPPISPNLKSGMENLNLQNVGGNEKSPNSMTSVGGGFNNIIATSMIKIEKPLLINDPNEDSSDTGNGTAGSISVKKDKGKKKTLSGVGLPFNVQHKTHVDYEYKWTGANVEESFEFKEKLGQGGYGAVFRVSHKETGFNLAVKVLSVTPTRLKDIEKEMDLLKKCRCPNVLSYYGSISKLTELWILMDYCAVGSIKDMMKTCCDTLDEDQISAVTLNVLGGLGYLHSKGIVHLDVKAANILLTEDKQIKMADFGVSQQLQTPYGHSNVLIGSPLYMAPELILKAPFSAKADVWSLGITLIELAEGRPPGRGLKNMNQLLEIPNMAPPKLSNPKDWSPSFNDFLSKCLTKDPEQRPSVSELLSHPFMQSAKTTECLNAMMKQCLSIKEAQIKEFEENLNSHPEP</sequence>
<comment type="caution">
    <text evidence="8">The sequence shown here is derived from an EMBL/GenBank/DDBJ whole genome shotgun (WGS) entry which is preliminary data.</text>
</comment>
<dbReference type="PROSITE" id="PS50011">
    <property type="entry name" value="PROTEIN_KINASE_DOM"/>
    <property type="match status" value="1"/>
</dbReference>
<gene>
    <name evidence="8" type="ORF">DLAC_01861</name>
</gene>
<dbReference type="Proteomes" id="UP000076078">
    <property type="component" value="Unassembled WGS sequence"/>
</dbReference>
<feature type="domain" description="Protein kinase" evidence="6">
    <location>
        <begin position="529"/>
        <end position="781"/>
    </location>
</feature>
<dbReference type="Gene3D" id="1.10.510.10">
    <property type="entry name" value="Transferase(Phosphotransferase) domain 1"/>
    <property type="match status" value="1"/>
</dbReference>
<evidence type="ECO:0000256" key="3">
    <source>
        <dbReference type="ARBA" id="ARBA00022840"/>
    </source>
</evidence>
<evidence type="ECO:0000313" key="8">
    <source>
        <dbReference type="EMBL" id="KYR01844.1"/>
    </source>
</evidence>
<evidence type="ECO:0000256" key="2">
    <source>
        <dbReference type="ARBA" id="ARBA00022741"/>
    </source>
</evidence>
<dbReference type="InterPro" id="IPR050629">
    <property type="entry name" value="STE20/SPS1-PAK"/>
</dbReference>
<dbReference type="STRING" id="361077.A0A152A6I4"/>
<dbReference type="PROSITE" id="PS00107">
    <property type="entry name" value="PROTEIN_KINASE_ATP"/>
    <property type="match status" value="1"/>
</dbReference>
<feature type="region of interest" description="Disordered" evidence="5">
    <location>
        <begin position="472"/>
        <end position="492"/>
    </location>
</feature>
<feature type="region of interest" description="Disordered" evidence="5">
    <location>
        <begin position="1"/>
        <end position="53"/>
    </location>
</feature>
<feature type="compositionally biased region" description="Low complexity" evidence="5">
    <location>
        <begin position="1"/>
        <end position="11"/>
    </location>
</feature>
<dbReference type="InterPro" id="IPR008271">
    <property type="entry name" value="Ser/Thr_kinase_AS"/>
</dbReference>
<evidence type="ECO:0000256" key="5">
    <source>
        <dbReference type="SAM" id="MobiDB-lite"/>
    </source>
</evidence>
<feature type="compositionally biased region" description="Acidic residues" evidence="5">
    <location>
        <begin position="72"/>
        <end position="83"/>
    </location>
</feature>
<reference evidence="8 9" key="1">
    <citation type="submission" date="2015-12" db="EMBL/GenBank/DDBJ databases">
        <title>Dictyostelia acquired genes for synthesis and detection of signals that induce cell-type specialization by lateral gene transfer from prokaryotes.</title>
        <authorList>
            <person name="Gloeckner G."/>
            <person name="Schaap P."/>
        </authorList>
    </citation>
    <scope>NUCLEOTIDE SEQUENCE [LARGE SCALE GENOMIC DNA]</scope>
    <source>
        <strain evidence="8 9">TK</strain>
    </source>
</reference>
<evidence type="ECO:0000313" key="9">
    <source>
        <dbReference type="Proteomes" id="UP000076078"/>
    </source>
</evidence>
<feature type="domain" description="CRIB" evidence="7">
    <location>
        <begin position="502"/>
        <end position="515"/>
    </location>
</feature>
<evidence type="ECO:0000256" key="4">
    <source>
        <dbReference type="PROSITE-ProRule" id="PRU10141"/>
    </source>
</evidence>
<keyword evidence="3 4" id="KW-0067">ATP-binding</keyword>
<accession>A0A152A6I4</accession>
<feature type="compositionally biased region" description="Low complexity" evidence="5">
    <location>
        <begin position="408"/>
        <end position="417"/>
    </location>
</feature>
<dbReference type="SMART" id="SM00220">
    <property type="entry name" value="S_TKc"/>
    <property type="match status" value="1"/>
</dbReference>
<dbReference type="PANTHER" id="PTHR48012:SF28">
    <property type="entry name" value="SERINE_THREONINE-PROTEIN KINASE PAKE-RELATED"/>
    <property type="match status" value="1"/>
</dbReference>
<dbReference type="InParanoid" id="A0A152A6I4"/>
<dbReference type="InterPro" id="IPR011009">
    <property type="entry name" value="Kinase-like_dom_sf"/>
</dbReference>
<feature type="binding site" evidence="4">
    <location>
        <position position="558"/>
    </location>
    <ligand>
        <name>ATP</name>
        <dbReference type="ChEBI" id="CHEBI:30616"/>
    </ligand>
</feature>
<feature type="compositionally biased region" description="Polar residues" evidence="5">
    <location>
        <begin position="428"/>
        <end position="446"/>
    </location>
</feature>
<proteinExistence type="predicted"/>
<dbReference type="EMBL" id="LODT01000006">
    <property type="protein sequence ID" value="KYR01844.1"/>
    <property type="molecule type" value="Genomic_DNA"/>
</dbReference>
<dbReference type="GO" id="GO:0004674">
    <property type="term" value="F:protein serine/threonine kinase activity"/>
    <property type="evidence" value="ECO:0007669"/>
    <property type="project" value="UniProtKB-EC"/>
</dbReference>
<organism evidence="8 9">
    <name type="scientific">Tieghemostelium lacteum</name>
    <name type="common">Slime mold</name>
    <name type="synonym">Dictyostelium lacteum</name>
    <dbReference type="NCBI Taxonomy" id="361077"/>
    <lineage>
        <taxon>Eukaryota</taxon>
        <taxon>Amoebozoa</taxon>
        <taxon>Evosea</taxon>
        <taxon>Eumycetozoa</taxon>
        <taxon>Dictyostelia</taxon>
        <taxon>Dictyosteliales</taxon>
        <taxon>Raperosteliaceae</taxon>
        <taxon>Tieghemostelium</taxon>
    </lineage>
</organism>
<dbReference type="GO" id="GO:0005737">
    <property type="term" value="C:cytoplasm"/>
    <property type="evidence" value="ECO:0007669"/>
    <property type="project" value="TreeGrafter"/>
</dbReference>
<dbReference type="InterPro" id="IPR017441">
    <property type="entry name" value="Protein_kinase_ATP_BS"/>
</dbReference>
<dbReference type="Pfam" id="PF00069">
    <property type="entry name" value="Pkinase"/>
    <property type="match status" value="1"/>
</dbReference>
<dbReference type="OrthoDB" id="17491at2759"/>
<evidence type="ECO:0000259" key="6">
    <source>
        <dbReference type="PROSITE" id="PS50011"/>
    </source>
</evidence>
<feature type="region of interest" description="Disordered" evidence="5">
    <location>
        <begin position="68"/>
        <end position="92"/>
    </location>
</feature>
<dbReference type="PROSITE" id="PS50108">
    <property type="entry name" value="CRIB"/>
    <property type="match status" value="1"/>
</dbReference>
<name>A0A152A6I4_TIELA</name>
<feature type="compositionally biased region" description="Low complexity" evidence="5">
    <location>
        <begin position="108"/>
        <end position="136"/>
    </location>
</feature>
<dbReference type="OMA" id="KCRCPNV"/>
<keyword evidence="2 4" id="KW-0547">Nucleotide-binding</keyword>
<feature type="compositionally biased region" description="Polar residues" evidence="5">
    <location>
        <begin position="22"/>
        <end position="53"/>
    </location>
</feature>
<evidence type="ECO:0000256" key="1">
    <source>
        <dbReference type="ARBA" id="ARBA00012513"/>
    </source>
</evidence>
<dbReference type="InterPro" id="IPR000719">
    <property type="entry name" value="Prot_kinase_dom"/>
</dbReference>
<dbReference type="PANTHER" id="PTHR48012">
    <property type="entry name" value="STERILE20-LIKE KINASE, ISOFORM B-RELATED"/>
    <property type="match status" value="1"/>
</dbReference>
<dbReference type="EC" id="2.7.11.1" evidence="1"/>
<dbReference type="SUPFAM" id="SSF56112">
    <property type="entry name" value="Protein kinase-like (PK-like)"/>
    <property type="match status" value="1"/>
</dbReference>
<feature type="region of interest" description="Disordered" evidence="5">
    <location>
        <begin position="105"/>
        <end position="141"/>
    </location>
</feature>
<evidence type="ECO:0000259" key="7">
    <source>
        <dbReference type="PROSITE" id="PS50108"/>
    </source>
</evidence>
<dbReference type="FunCoup" id="A0A152A6I4">
    <property type="interactions" value="46"/>
</dbReference>
<dbReference type="AlphaFoldDB" id="A0A152A6I4"/>
<keyword evidence="9" id="KW-1185">Reference proteome</keyword>
<feature type="region of interest" description="Disordered" evidence="5">
    <location>
        <begin position="397"/>
        <end position="446"/>
    </location>
</feature>
<dbReference type="PROSITE" id="PS00108">
    <property type="entry name" value="PROTEIN_KINASE_ST"/>
    <property type="match status" value="1"/>
</dbReference>
<dbReference type="InterPro" id="IPR000095">
    <property type="entry name" value="CRIB_dom"/>
</dbReference>
<dbReference type="FunFam" id="1.10.510.10:FF:001091">
    <property type="entry name" value="STE family protein kinase"/>
    <property type="match status" value="1"/>
</dbReference>